<evidence type="ECO:0000313" key="1">
    <source>
        <dbReference type="EMBL" id="CAI3996746.1"/>
    </source>
</evidence>
<dbReference type="EMBL" id="CAMXCT010002236">
    <property type="protein sequence ID" value="CAI3996746.1"/>
    <property type="molecule type" value="Genomic_DNA"/>
</dbReference>
<dbReference type="Proteomes" id="UP001152797">
    <property type="component" value="Unassembled WGS sequence"/>
</dbReference>
<accession>A0A9P1CUW4</accession>
<dbReference type="AlphaFoldDB" id="A0A9P1CUW4"/>
<reference evidence="2 3" key="2">
    <citation type="submission" date="2024-05" db="EMBL/GenBank/DDBJ databases">
        <authorList>
            <person name="Chen Y."/>
            <person name="Shah S."/>
            <person name="Dougan E. K."/>
            <person name="Thang M."/>
            <person name="Chan C."/>
        </authorList>
    </citation>
    <scope>NUCLEOTIDE SEQUENCE [LARGE SCALE GENOMIC DNA]</scope>
</reference>
<dbReference type="GO" id="GO:0005759">
    <property type="term" value="C:mitochondrial matrix"/>
    <property type="evidence" value="ECO:0007669"/>
    <property type="project" value="TreeGrafter"/>
</dbReference>
<evidence type="ECO:0000313" key="2">
    <source>
        <dbReference type="EMBL" id="CAL4784058.1"/>
    </source>
</evidence>
<name>A0A9P1CUW4_9DINO</name>
<reference evidence="1" key="1">
    <citation type="submission" date="2022-10" db="EMBL/GenBank/DDBJ databases">
        <authorList>
            <person name="Chen Y."/>
            <person name="Dougan E. K."/>
            <person name="Chan C."/>
            <person name="Rhodes N."/>
            <person name="Thang M."/>
        </authorList>
    </citation>
    <scope>NUCLEOTIDE SEQUENCE</scope>
</reference>
<dbReference type="InterPro" id="IPR050870">
    <property type="entry name" value="FAST_kinase"/>
</dbReference>
<dbReference type="EMBL" id="CAMXCT020002236">
    <property type="protein sequence ID" value="CAL1150121.1"/>
    <property type="molecule type" value="Genomic_DNA"/>
</dbReference>
<dbReference type="EMBL" id="CAMXCT030002236">
    <property type="protein sequence ID" value="CAL4784058.1"/>
    <property type="molecule type" value="Genomic_DNA"/>
</dbReference>
<dbReference type="GO" id="GO:0035770">
    <property type="term" value="C:ribonucleoprotein granule"/>
    <property type="evidence" value="ECO:0007669"/>
    <property type="project" value="TreeGrafter"/>
</dbReference>
<proteinExistence type="predicted"/>
<comment type="caution">
    <text evidence="1">The sequence shown here is derived from an EMBL/GenBank/DDBJ whole genome shotgun (WGS) entry which is preliminary data.</text>
</comment>
<organism evidence="1">
    <name type="scientific">Cladocopium goreaui</name>
    <dbReference type="NCBI Taxonomy" id="2562237"/>
    <lineage>
        <taxon>Eukaryota</taxon>
        <taxon>Sar</taxon>
        <taxon>Alveolata</taxon>
        <taxon>Dinophyceae</taxon>
        <taxon>Suessiales</taxon>
        <taxon>Symbiodiniaceae</taxon>
        <taxon>Cladocopium</taxon>
    </lineage>
</organism>
<evidence type="ECO:0000313" key="3">
    <source>
        <dbReference type="Proteomes" id="UP001152797"/>
    </source>
</evidence>
<gene>
    <name evidence="1" type="ORF">C1SCF055_LOCUS23193</name>
</gene>
<sequence length="806" mass="87173">MSAMSKDGIVAEFQQLPVGKKALVAARLARQGEGLEDAAWLTILEDLTRSLSQMSPATLASTCMAVAKLGLSRKALPQLKSAKSELFQQLASLVAQQALQLSSQEIARAVSGLAISQDVPASHPVFPALMEAATACLDDFQAPAAVQLVNGLSKLRLGGGDSGLLAQFVPVLRSWLGELYPRELALVANAYARCGVSASVCDALFEDVANLAVQSVDELVSQDVANLANAFAKLDAGGRAGQELLLQLARNAKLSQMEPAHLAALAWAYARLQHPEAAPLLRAIAEELFSSQGFHRFSTQEIVNLLSAFAKTRVRHEPLLKSLAHYLKEKPQVIAKMVPLDVLYTASSLARMKIFDPEIYGLLAQNILLNRKVSAKQGIYLMQSFSQAQCLENGLVEALAPILHQALQRGGKDPNISDWVVALGALSSVDATPAVDTVCEGIIHFAMEQLNRNLAISGLNISQLLRALSRIKHLGVQELTQRLLWRLLDDHRSFTVLDLVSAVHSAVTMYEEDGFGVTPSLFNCLLNLLIQELTVGQRMSGLSCPELMAVSSTLSKAGSEQTDLEGEREAWTVVMRETSRLFAEDPAAVDQMTLLHTTIVVLNCCARVQIRDATFLGLVYEWLATGTVLAALADDLPRRGILASSLAKLGVAGQLEVRELGIKQRQYFLAWSQLLPAALCSGAWEDCGPWFLGLAQALHGLTLASQNSDLFRRALLQDLAIATEIPEIACEKTASSLANAFQIFTALQCFLFFGLHGLQDLSVAQLLAMRQLVSKLQPYLLQKASSKDREGGAAGKIGMDEDKAWL</sequence>
<dbReference type="GO" id="GO:0044528">
    <property type="term" value="P:regulation of mitochondrial mRNA stability"/>
    <property type="evidence" value="ECO:0007669"/>
    <property type="project" value="TreeGrafter"/>
</dbReference>
<dbReference type="GO" id="GO:0000963">
    <property type="term" value="P:mitochondrial RNA processing"/>
    <property type="evidence" value="ECO:0007669"/>
    <property type="project" value="TreeGrafter"/>
</dbReference>
<keyword evidence="3" id="KW-1185">Reference proteome</keyword>
<dbReference type="PANTHER" id="PTHR21228:SF40">
    <property type="entry name" value="LD45607P"/>
    <property type="match status" value="1"/>
</dbReference>
<dbReference type="GO" id="GO:0003723">
    <property type="term" value="F:RNA binding"/>
    <property type="evidence" value="ECO:0007669"/>
    <property type="project" value="TreeGrafter"/>
</dbReference>
<dbReference type="OrthoDB" id="10578531at2759"/>
<protein>
    <submittedName>
        <fullName evidence="1">Uncharacterized protein</fullName>
    </submittedName>
</protein>
<dbReference type="PANTHER" id="PTHR21228">
    <property type="entry name" value="FAST LEU-RICH DOMAIN-CONTAINING"/>
    <property type="match status" value="1"/>
</dbReference>